<dbReference type="Pfam" id="PF10156">
    <property type="entry name" value="Med17"/>
    <property type="match status" value="1"/>
</dbReference>
<dbReference type="InterPro" id="IPR015021">
    <property type="entry name" value="C11orf54_DUF1907"/>
</dbReference>
<keyword evidence="3" id="KW-0805">Transcription regulation</keyword>
<accession>A0A8J6AQ40</accession>
<dbReference type="PANTHER" id="PTHR13114:SF7">
    <property type="entry name" value="MEDIATOR OF RNA POLYMERASE II TRANSCRIPTION SUBUNIT 17"/>
    <property type="match status" value="1"/>
</dbReference>
<evidence type="ECO:0000256" key="3">
    <source>
        <dbReference type="ARBA" id="ARBA00023015"/>
    </source>
</evidence>
<dbReference type="GO" id="GO:0016592">
    <property type="term" value="C:mediator complex"/>
    <property type="evidence" value="ECO:0007669"/>
    <property type="project" value="InterPro"/>
</dbReference>
<proteinExistence type="inferred from homology"/>
<evidence type="ECO:0000256" key="5">
    <source>
        <dbReference type="ARBA" id="ARBA00023242"/>
    </source>
</evidence>
<dbReference type="GO" id="GO:0070847">
    <property type="term" value="C:core mediator complex"/>
    <property type="evidence" value="ECO:0007669"/>
    <property type="project" value="TreeGrafter"/>
</dbReference>
<evidence type="ECO:0000259" key="9">
    <source>
        <dbReference type="SMART" id="SM01168"/>
    </source>
</evidence>
<dbReference type="OrthoDB" id="10058398at2759"/>
<comment type="caution">
    <text evidence="10">The sequence shown here is derived from an EMBL/GenBank/DDBJ whole genome shotgun (WGS) entry which is preliminary data.</text>
</comment>
<protein>
    <recommendedName>
        <fullName evidence="7">Cofactor required for Sp1 transcriptional activation subunit 6</fullName>
    </recommendedName>
</protein>
<feature type="compositionally biased region" description="Low complexity" evidence="8">
    <location>
        <begin position="820"/>
        <end position="831"/>
    </location>
</feature>
<dbReference type="EMBL" id="JAGFMF010011436">
    <property type="protein sequence ID" value="KAG8522375.1"/>
    <property type="molecule type" value="Genomic_DNA"/>
</dbReference>
<comment type="similarity">
    <text evidence="2">Belongs to the Mediator complex subunit 17 family.</text>
</comment>
<evidence type="ECO:0000256" key="4">
    <source>
        <dbReference type="ARBA" id="ARBA00023163"/>
    </source>
</evidence>
<dbReference type="Proteomes" id="UP000700334">
    <property type="component" value="Unassembled WGS sequence"/>
</dbReference>
<name>A0A8J6AQ40_GALPY</name>
<evidence type="ECO:0000256" key="7">
    <source>
        <dbReference type="ARBA" id="ARBA00030134"/>
    </source>
</evidence>
<organism evidence="10 11">
    <name type="scientific">Galemys pyrenaicus</name>
    <name type="common">Iberian desman</name>
    <name type="synonym">Pyrenean desman</name>
    <dbReference type="NCBI Taxonomy" id="202257"/>
    <lineage>
        <taxon>Eukaryota</taxon>
        <taxon>Metazoa</taxon>
        <taxon>Chordata</taxon>
        <taxon>Craniata</taxon>
        <taxon>Vertebrata</taxon>
        <taxon>Euteleostomi</taxon>
        <taxon>Mammalia</taxon>
        <taxon>Eutheria</taxon>
        <taxon>Laurasiatheria</taxon>
        <taxon>Eulipotyphla</taxon>
        <taxon>Talpidae</taxon>
        <taxon>Galemys</taxon>
    </lineage>
</organism>
<feature type="domain" description="DUF1907" evidence="9">
    <location>
        <begin position="440"/>
        <end position="767"/>
    </location>
</feature>
<feature type="region of interest" description="Disordered" evidence="8">
    <location>
        <begin position="809"/>
        <end position="834"/>
    </location>
</feature>
<feature type="region of interest" description="Disordered" evidence="8">
    <location>
        <begin position="105"/>
        <end position="160"/>
    </location>
</feature>
<keyword evidence="11" id="KW-1185">Reference proteome</keyword>
<evidence type="ECO:0000313" key="10">
    <source>
        <dbReference type="EMBL" id="KAG8522375.1"/>
    </source>
</evidence>
<keyword evidence="5" id="KW-0539">Nucleus</keyword>
<gene>
    <name evidence="10" type="ORF">J0S82_002243</name>
</gene>
<evidence type="ECO:0000313" key="11">
    <source>
        <dbReference type="Proteomes" id="UP000700334"/>
    </source>
</evidence>
<dbReference type="GO" id="GO:0003712">
    <property type="term" value="F:transcription coregulator activity"/>
    <property type="evidence" value="ECO:0007669"/>
    <property type="project" value="InterPro"/>
</dbReference>
<dbReference type="CDD" id="cd17298">
    <property type="entry name" value="DUF1907"/>
    <property type="match status" value="1"/>
</dbReference>
<reference evidence="10" key="1">
    <citation type="journal article" date="2021" name="Evol. Appl.">
        <title>The genome of the Pyrenean desman and the effects of bottlenecks and inbreeding on the genomic landscape of an endangered species.</title>
        <authorList>
            <person name="Escoda L."/>
            <person name="Castresana J."/>
        </authorList>
    </citation>
    <scope>NUCLEOTIDE SEQUENCE</scope>
    <source>
        <strain evidence="10">IBE-C5619</strain>
    </source>
</reference>
<sequence>MCTRSALGNCLRRLQKVNFSASPVHWGQPRGSAHACGWPSTTQWDSHPSAAHGGCASDRTRRFVPPPVTRGQTCARRSMACPEYAFHVPGLQELAADANSAVKMPRAQCGPSPAGRPPLGLPEPGAPVRSIQVSFRSRSAPSGGRRREGREQDPGSWEQAQSCLSGAGLAGGLGASLTDPCSPGVSAVLLCPGRREGPSLAQLPGAAGRCDGGGSGAPETDSACSACAPPARADHEAVGTRPALASSDMSPAFTENLTRASESLSADWLPSPRDGSGGRDACRAAPGPPPFDLWPLAAPSEDPFAFVEAPAPSTARPPVLPPAGLWEQVLRGRPRLSLSQFPLETSGARPGPLPRSCFSAGPGWRATPKGWQCSPSALSPTAPSPTVWGRGPNLLLARPAPAVGAAWRPSLPPRDMRLGVPGRRLRLGQGCRPLSSPSPVLQKGLEGNFADVQVSVVDCPDLTQEPFSFPAKGICGQPRIVEVGGVPYLLPLVDRSRVYDLNQIARDIKLPGAFILGAGAGPFHTLGFNSEFMPIARTQGGRQPPENRSYFAHIDPAGGGCLLERYSEKHDGFGCALLANLFASEGQPGKVIEVRAKRRTGSLNFVSCMRQAVEKHYGDKPVGMGGAFLVQKGRVKTHIMCREQSVASIRGFVKSWRGRRASVSLRDSRVWLAVSLQPAEFSACPLMSDAAVSAWLRFYEMAAPLVCLPVFVSRDPGFDLRLEHTHLFSHHGEGGHYHHDTTPDAVEYLGYFSPAELLMSGVRAVRISIESACEKQVQEVGLDGTETYLQPLSMSQNLARLAQRIDFSQGSGSEEEEAAGADGDAQDWAGGDADDDEGLVKFQPSLWPWDSVRNNLRSALTEMCVLYDVLSIVRDKKFMTLDPVSQDALPPKQNPQTLQLISKKKSLAGAAQILLKGAERLTKSVTENQENKLQRDFNSELLRLRQHWKLRKVGDKILGDLSYRSAGSLFPHQGTFEVIKNTDIDLDRKIPEDYCPLDVQIPSDLEGSACIKVSIQKQAPDIGDLGTVDLFRRPLPKSKPGSPHWQTKLEAAQNVLLCKEIFAQLSREAVQIKSQIPHIVVKNQILSQPFPNLQLSISLCHSSGDGRPPRRAPDRPGPEDHLYVLEHNLHLLMREFHKQTLSSVVMPHPASAPFGHKRMRLAGPQAFDKNEINSLQSSEGLLEKIIKQAKHIFLRSRAAATIDSLAGRIEDPQIQAHWSSINDVCESSVKVLITSQGYEQICKSIQLQLNIGVEQIRVVHRDGRVIVLSHREQELQDFLLSQMSQHQVHAVQQLAKVMGWQVLSFSNHVGLGPIESIGNASAITVASPSGDYAISVRNGPESGSKVLVQLPRNQCKDLPRSDVLQDGKWSHLRGPFREVQWGRMEGRNFVYKMELLMSALSPCLL</sequence>
<evidence type="ECO:0000256" key="1">
    <source>
        <dbReference type="ARBA" id="ARBA00004123"/>
    </source>
</evidence>
<comment type="subcellular location">
    <subcellularLocation>
        <location evidence="1">Nucleus</location>
    </subcellularLocation>
</comment>
<dbReference type="SUPFAM" id="SSF117856">
    <property type="entry name" value="AF0104/ALDC/Ptd012-like"/>
    <property type="match status" value="2"/>
</dbReference>
<comment type="function">
    <text evidence="6">Component of the Mediator complex, a coactivator involved in the regulated transcription of nearly all RNA polymerase II-dependent genes. Mediator functions as a bridge to convey information from gene-specific regulatory proteins to the basal RNA polymerase II transcription machinery. Mediator is recruited to promoters by direct interactions with regulatory proteins and serves as a scaffold for the assembly of a functional preinitiation complex with RNA polymerase II and the general transcription factors.</text>
</comment>
<evidence type="ECO:0000256" key="2">
    <source>
        <dbReference type="ARBA" id="ARBA00005635"/>
    </source>
</evidence>
<dbReference type="Pfam" id="PF08925">
    <property type="entry name" value="DUF1907"/>
    <property type="match status" value="2"/>
</dbReference>
<dbReference type="GO" id="GO:0006357">
    <property type="term" value="P:regulation of transcription by RNA polymerase II"/>
    <property type="evidence" value="ECO:0007669"/>
    <property type="project" value="InterPro"/>
</dbReference>
<keyword evidence="4" id="KW-0804">Transcription</keyword>
<dbReference type="SMART" id="SM01168">
    <property type="entry name" value="DUF1907"/>
    <property type="match status" value="1"/>
</dbReference>
<dbReference type="PANTHER" id="PTHR13114">
    <property type="entry name" value="MEDIATOR OF RNA POLYMERASE II TRANSCRIPTION SUBUNIT 17"/>
    <property type="match status" value="1"/>
</dbReference>
<evidence type="ECO:0000256" key="6">
    <source>
        <dbReference type="ARBA" id="ARBA00025687"/>
    </source>
</evidence>
<evidence type="ECO:0000256" key="8">
    <source>
        <dbReference type="SAM" id="MobiDB-lite"/>
    </source>
</evidence>
<feature type="region of interest" description="Disordered" evidence="8">
    <location>
        <begin position="263"/>
        <end position="282"/>
    </location>
</feature>
<feature type="compositionally biased region" description="Pro residues" evidence="8">
    <location>
        <begin position="114"/>
        <end position="125"/>
    </location>
</feature>
<dbReference type="InterPro" id="IPR019313">
    <property type="entry name" value="Mediator_Med17"/>
</dbReference>